<accession>A0AAV4XHK7</accession>
<dbReference type="AlphaFoldDB" id="A0AAV4XHK7"/>
<protein>
    <submittedName>
        <fullName evidence="1">Uncharacterized protein</fullName>
    </submittedName>
</protein>
<evidence type="ECO:0000313" key="1">
    <source>
        <dbReference type="EMBL" id="GIY94149.1"/>
    </source>
</evidence>
<evidence type="ECO:0000313" key="2">
    <source>
        <dbReference type="Proteomes" id="UP001054945"/>
    </source>
</evidence>
<organism evidence="1 2">
    <name type="scientific">Caerostris extrusa</name>
    <name type="common">Bark spider</name>
    <name type="synonym">Caerostris bankana</name>
    <dbReference type="NCBI Taxonomy" id="172846"/>
    <lineage>
        <taxon>Eukaryota</taxon>
        <taxon>Metazoa</taxon>
        <taxon>Ecdysozoa</taxon>
        <taxon>Arthropoda</taxon>
        <taxon>Chelicerata</taxon>
        <taxon>Arachnida</taxon>
        <taxon>Araneae</taxon>
        <taxon>Araneomorphae</taxon>
        <taxon>Entelegynae</taxon>
        <taxon>Araneoidea</taxon>
        <taxon>Araneidae</taxon>
        <taxon>Caerostris</taxon>
    </lineage>
</organism>
<dbReference type="EMBL" id="BPLR01000358">
    <property type="protein sequence ID" value="GIY94149.1"/>
    <property type="molecule type" value="Genomic_DNA"/>
</dbReference>
<feature type="non-terminal residue" evidence="1">
    <location>
        <position position="1"/>
    </location>
</feature>
<dbReference type="Proteomes" id="UP001054945">
    <property type="component" value="Unassembled WGS sequence"/>
</dbReference>
<reference evidence="1 2" key="1">
    <citation type="submission" date="2021-06" db="EMBL/GenBank/DDBJ databases">
        <title>Caerostris extrusa draft genome.</title>
        <authorList>
            <person name="Kono N."/>
            <person name="Arakawa K."/>
        </authorList>
    </citation>
    <scope>NUCLEOTIDE SEQUENCE [LARGE SCALE GENOMIC DNA]</scope>
</reference>
<name>A0AAV4XHK7_CAEEX</name>
<comment type="caution">
    <text evidence="1">The sequence shown here is derived from an EMBL/GenBank/DDBJ whole genome shotgun (WGS) entry which is preliminary data.</text>
</comment>
<keyword evidence="2" id="KW-1185">Reference proteome</keyword>
<proteinExistence type="predicted"/>
<gene>
    <name evidence="1" type="ORF">CEXT_477371</name>
</gene>
<sequence>DSIYFSPGKENEKGKFGLLAQSQFDIGCQSSDDRCHRNRLL</sequence>